<comment type="caution">
    <text evidence="3">The sequence shown here is derived from an EMBL/GenBank/DDBJ whole genome shotgun (WGS) entry which is preliminary data.</text>
</comment>
<dbReference type="PANTHER" id="PTHR24216:SF65">
    <property type="entry name" value="PAXILLIN-LIKE PROTEIN 1"/>
    <property type="match status" value="1"/>
</dbReference>
<evidence type="ECO:0000256" key="1">
    <source>
        <dbReference type="SAM" id="MobiDB-lite"/>
    </source>
</evidence>
<keyword evidence="2" id="KW-0732">Signal</keyword>
<proteinExistence type="predicted"/>
<gene>
    <name evidence="3" type="ORF">TWF970_000265</name>
</gene>
<feature type="compositionally biased region" description="Polar residues" evidence="1">
    <location>
        <begin position="800"/>
        <end position="814"/>
    </location>
</feature>
<accession>A0A7C8VPB1</accession>
<sequence>MKRLLILTFYLLLFLGLTSAQDPPPEKPAQDPSPAPSPPPIPPPPPRPSPEPSPEPSRSLEPSPEPSPPPKPSPEPSPEPPLEPFPKSKDGIPFDSIIDRKVGWKYKAKSLVLACMIIHPKYRKDSEWQDNLQKRINSVRYSKDSKTPIGYESQGKALGLVYTCFQAYYGNFLDVIRTHGDGFSGYIDYTKIYSHKFPKPQDNDQYSTSKSSSGKSSNQKPMGSKHKRSVRSIQHTPAKSLRQRANDLLARSATKFHHFKKIVKRSPGYDVENTFLVKRQDDKSKKQDDPLSSLRRSVDFTQDTAVLSTEPPGLDVADEYLFDADDGKGSTVYIVDGGINSNHSAFAWKPEKDPKNIGWIWAGPRPSDRQEDHSPSTSETAVRGTHVAAKVIGAVTGLARLASTYMVVPYDADGGLNILTYLDALVKMHDHIKITTGANANKKVVICFSHPVIHVARSHEFIRWPQYNNITQSKKDFMNAATSILDEILEDFGTMKNVVMVTRASGLLLDKAPDPLLSWPARRANSGNITNLVLVGGVNNNGVKIMQAPSSVVVYAPAQDVRVPILHRTNLNAYTTIPYSIRLSVGSISGMLAFFMSKYNEDGRAAKNRLEANAYPRVKFGYSVAWNGLRVPSCGFNAPQDSKGDDKAPKAKRAVPRLDYTEGLPVKCALNPFRARVTTVKTSVNGSATEVPKVQYFHAADGPGYTHKIPRVPRPTLYRPSFAVTITKTTSVGAARFSSDYEKYKDMLRSGRPPGPKPAALYEPTEMAAPLMTTDKFGKTGEVLVIWKTVYTSTVPVETSAGVPSTTLTATNVGSTSSTSAADSSQNKSAAGLSGTTSTIISTSVDSTKTTGPTGTQTPSSTITPAPSH</sequence>
<evidence type="ECO:0008006" key="5">
    <source>
        <dbReference type="Google" id="ProtNLM"/>
    </source>
</evidence>
<dbReference type="SUPFAM" id="SSF52743">
    <property type="entry name" value="Subtilisin-like"/>
    <property type="match status" value="1"/>
</dbReference>
<dbReference type="OrthoDB" id="1896086at2759"/>
<feature type="compositionally biased region" description="Low complexity" evidence="1">
    <location>
        <begin position="207"/>
        <end position="217"/>
    </location>
</feature>
<feature type="compositionally biased region" description="Low complexity" evidence="1">
    <location>
        <begin position="834"/>
        <end position="869"/>
    </location>
</feature>
<dbReference type="Proteomes" id="UP000474640">
    <property type="component" value="Unassembled WGS sequence"/>
</dbReference>
<feature type="region of interest" description="Disordered" evidence="1">
    <location>
        <begin position="19"/>
        <end position="92"/>
    </location>
</feature>
<dbReference type="GO" id="GO:0006508">
    <property type="term" value="P:proteolysis"/>
    <property type="evidence" value="ECO:0007669"/>
    <property type="project" value="InterPro"/>
</dbReference>
<organism evidence="3 4">
    <name type="scientific">Orbilia oligospora</name>
    <name type="common">Nematode-trapping fungus</name>
    <name type="synonym">Arthrobotrys oligospora</name>
    <dbReference type="NCBI Taxonomy" id="2813651"/>
    <lineage>
        <taxon>Eukaryota</taxon>
        <taxon>Fungi</taxon>
        <taxon>Dikarya</taxon>
        <taxon>Ascomycota</taxon>
        <taxon>Pezizomycotina</taxon>
        <taxon>Orbiliomycetes</taxon>
        <taxon>Orbiliales</taxon>
        <taxon>Orbiliaceae</taxon>
        <taxon>Orbilia</taxon>
    </lineage>
</organism>
<feature type="signal peptide" evidence="2">
    <location>
        <begin position="1"/>
        <end position="20"/>
    </location>
</feature>
<evidence type="ECO:0000313" key="3">
    <source>
        <dbReference type="EMBL" id="KAF3291012.1"/>
    </source>
</evidence>
<dbReference type="Gene3D" id="3.40.50.200">
    <property type="entry name" value="Peptidase S8/S53 domain"/>
    <property type="match status" value="1"/>
</dbReference>
<feature type="region of interest" description="Disordered" evidence="1">
    <location>
        <begin position="200"/>
        <end position="241"/>
    </location>
</feature>
<feature type="compositionally biased region" description="Low complexity" evidence="1">
    <location>
        <begin position="815"/>
        <end position="825"/>
    </location>
</feature>
<name>A0A7C8VPB1_ORBOL</name>
<dbReference type="PANTHER" id="PTHR24216">
    <property type="entry name" value="PAXILLIN-RELATED"/>
    <property type="match status" value="1"/>
</dbReference>
<evidence type="ECO:0000256" key="2">
    <source>
        <dbReference type="SAM" id="SignalP"/>
    </source>
</evidence>
<dbReference type="AlphaFoldDB" id="A0A7C8VPB1"/>
<evidence type="ECO:0000313" key="4">
    <source>
        <dbReference type="Proteomes" id="UP000474640"/>
    </source>
</evidence>
<reference evidence="3 4" key="1">
    <citation type="submission" date="2020-01" db="EMBL/GenBank/DDBJ databases">
        <authorList>
            <person name="Palmer J.M."/>
        </authorList>
    </citation>
    <scope>NUCLEOTIDE SEQUENCE [LARGE SCALE GENOMIC DNA]</scope>
    <source>
        <strain evidence="3 4">TWF970</strain>
    </source>
</reference>
<feature type="compositionally biased region" description="Pro residues" evidence="1">
    <location>
        <begin position="30"/>
        <end position="55"/>
    </location>
</feature>
<protein>
    <recommendedName>
        <fullName evidence="5">Peptidase S8/S53 domain-containing protein</fullName>
    </recommendedName>
</protein>
<feature type="chain" id="PRO_5028955217" description="Peptidase S8/S53 domain-containing protein" evidence="2">
    <location>
        <begin position="21"/>
        <end position="869"/>
    </location>
</feature>
<feature type="compositionally biased region" description="Pro residues" evidence="1">
    <location>
        <begin position="63"/>
        <end position="84"/>
    </location>
</feature>
<feature type="region of interest" description="Disordered" evidence="1">
    <location>
        <begin position="800"/>
        <end position="869"/>
    </location>
</feature>
<dbReference type="EMBL" id="JAABOJ010000001">
    <property type="protein sequence ID" value="KAF3291012.1"/>
    <property type="molecule type" value="Genomic_DNA"/>
</dbReference>
<dbReference type="GO" id="GO:0004252">
    <property type="term" value="F:serine-type endopeptidase activity"/>
    <property type="evidence" value="ECO:0007669"/>
    <property type="project" value="InterPro"/>
</dbReference>
<dbReference type="InterPro" id="IPR036852">
    <property type="entry name" value="Peptidase_S8/S53_dom_sf"/>
</dbReference>